<dbReference type="AlphaFoldDB" id="A0A2U2B929"/>
<dbReference type="Proteomes" id="UP000244956">
    <property type="component" value="Unassembled WGS sequence"/>
</dbReference>
<reference evidence="1 2" key="1">
    <citation type="submission" date="2018-05" db="EMBL/GenBank/DDBJ databases">
        <title>Marinilabilia rubrum sp. nov., isolated from saltern sediment.</title>
        <authorList>
            <person name="Zhang R."/>
        </authorList>
    </citation>
    <scope>NUCLEOTIDE SEQUENCE [LARGE SCALE GENOMIC DNA]</scope>
    <source>
        <strain evidence="1 2">WTE16</strain>
    </source>
</reference>
<proteinExistence type="predicted"/>
<dbReference type="Pfam" id="PF19775">
    <property type="entry name" value="DUF6261"/>
    <property type="match status" value="1"/>
</dbReference>
<evidence type="ECO:0000313" key="1">
    <source>
        <dbReference type="EMBL" id="PWD99553.1"/>
    </source>
</evidence>
<evidence type="ECO:0000313" key="2">
    <source>
        <dbReference type="Proteomes" id="UP000244956"/>
    </source>
</evidence>
<organism evidence="1 2">
    <name type="scientific">Marinilabilia rubra</name>
    <dbReference type="NCBI Taxonomy" id="2162893"/>
    <lineage>
        <taxon>Bacteria</taxon>
        <taxon>Pseudomonadati</taxon>
        <taxon>Bacteroidota</taxon>
        <taxon>Bacteroidia</taxon>
        <taxon>Marinilabiliales</taxon>
        <taxon>Marinilabiliaceae</taxon>
        <taxon>Marinilabilia</taxon>
    </lineage>
</organism>
<dbReference type="EMBL" id="QEWP01000006">
    <property type="protein sequence ID" value="PWD99553.1"/>
    <property type="molecule type" value="Genomic_DNA"/>
</dbReference>
<dbReference type="InterPro" id="IPR046228">
    <property type="entry name" value="DUF6261"/>
</dbReference>
<gene>
    <name evidence="1" type="ORF">DDZ16_08845</name>
</gene>
<comment type="caution">
    <text evidence="1">The sequence shown here is derived from an EMBL/GenBank/DDBJ whole genome shotgun (WGS) entry which is preliminary data.</text>
</comment>
<keyword evidence="2" id="KW-1185">Reference proteome</keyword>
<sequence length="214" mass="24054">MPEPHEVLTPFVAKAKKHFNAFSNAFEVNHKNPYTPLKAQKDSERDEAFVAFRNFVEACSHRRNPEVAQAAVKIMGIINRYGWTLWRSGYKTETAKIDNLVADLEANHIEELSVMGARDWLDELEAANADFKEVAMKSILQAEDDPTLTETRVPLESALRSLLSITELLNESEQTAEMKELIESLNEAITPAMATARAAQTRQQNQASNNINPN</sequence>
<accession>A0A2U2B929</accession>
<protein>
    <submittedName>
        <fullName evidence="1">Uncharacterized protein</fullName>
    </submittedName>
</protein>
<name>A0A2U2B929_9BACT</name>